<reference evidence="2 3" key="1">
    <citation type="submission" date="2019-02" db="EMBL/GenBank/DDBJ databases">
        <title>Halieaceae_genomes.</title>
        <authorList>
            <person name="Li S.-H."/>
        </authorList>
    </citation>
    <scope>NUCLEOTIDE SEQUENCE [LARGE SCALE GENOMIC DNA]</scope>
    <source>
        <strain evidence="2 3">JH123</strain>
    </source>
</reference>
<accession>A0ABY6Q6B5</accession>
<protein>
    <submittedName>
        <fullName evidence="2">Copper chaperone PCu(A)C</fullName>
    </submittedName>
</protein>
<dbReference type="InterPro" id="IPR058248">
    <property type="entry name" value="Lxx211020-like"/>
</dbReference>
<dbReference type="Pfam" id="PF04314">
    <property type="entry name" value="PCuAC"/>
    <property type="match status" value="1"/>
</dbReference>
<dbReference type="RefSeq" id="WP_279242779.1">
    <property type="nucleotide sequence ID" value="NZ_CP036501.1"/>
</dbReference>
<keyword evidence="1" id="KW-0732">Signal</keyword>
<evidence type="ECO:0000256" key="1">
    <source>
        <dbReference type="SAM" id="SignalP"/>
    </source>
</evidence>
<evidence type="ECO:0000313" key="3">
    <source>
        <dbReference type="Proteomes" id="UP001317963"/>
    </source>
</evidence>
<evidence type="ECO:0000313" key="2">
    <source>
        <dbReference type="EMBL" id="UZP73978.1"/>
    </source>
</evidence>
<dbReference type="PANTHER" id="PTHR36302:SF1">
    <property type="entry name" value="COPPER CHAPERONE PCU(A)C"/>
    <property type="match status" value="1"/>
</dbReference>
<feature type="chain" id="PRO_5046368865" evidence="1">
    <location>
        <begin position="21"/>
        <end position="147"/>
    </location>
</feature>
<proteinExistence type="predicted"/>
<dbReference type="EMBL" id="CP036501">
    <property type="protein sequence ID" value="UZP73978.1"/>
    <property type="molecule type" value="Genomic_DNA"/>
</dbReference>
<dbReference type="InterPro" id="IPR036182">
    <property type="entry name" value="PCuAC_sf"/>
</dbReference>
<name>A0ABY6Q6B5_9GAMM</name>
<gene>
    <name evidence="2" type="ORF">E0F26_04110</name>
</gene>
<dbReference type="PANTHER" id="PTHR36302">
    <property type="entry name" value="BLR7088 PROTEIN"/>
    <property type="match status" value="1"/>
</dbReference>
<dbReference type="Proteomes" id="UP001317963">
    <property type="component" value="Chromosome"/>
</dbReference>
<dbReference type="SUPFAM" id="SSF110087">
    <property type="entry name" value="DR1885-like metal-binding protein"/>
    <property type="match status" value="1"/>
</dbReference>
<sequence>MLRTLFFLTLTLLGNATVLAADLNIAHGWARETPPGRLMTAAYGTLTNTGDKTIVINGVSSDVAAHSSLHETLIERDRSTMRPVKSLSLAPGEEAELAPGGMHIMLMKLDSPLKEGQSIDICFKLENNNDVCHDFSVTKYKMSAHSH</sequence>
<keyword evidence="3" id="KW-1185">Reference proteome</keyword>
<dbReference type="InterPro" id="IPR007410">
    <property type="entry name" value="LpqE-like"/>
</dbReference>
<dbReference type="Gene3D" id="2.60.40.1890">
    <property type="entry name" value="PCu(A)C copper chaperone"/>
    <property type="match status" value="1"/>
</dbReference>
<feature type="signal peptide" evidence="1">
    <location>
        <begin position="1"/>
        <end position="20"/>
    </location>
</feature>
<organism evidence="2 3">
    <name type="scientific">Candidatus Paraluminiphilus aquimaris</name>
    <dbReference type="NCBI Taxonomy" id="2518994"/>
    <lineage>
        <taxon>Bacteria</taxon>
        <taxon>Pseudomonadati</taxon>
        <taxon>Pseudomonadota</taxon>
        <taxon>Gammaproteobacteria</taxon>
        <taxon>Cellvibrionales</taxon>
        <taxon>Halieaceae</taxon>
        <taxon>Candidatus Paraluminiphilus</taxon>
    </lineage>
</organism>